<feature type="binding site" evidence="10">
    <location>
        <position position="91"/>
    </location>
    <ligand>
        <name>substrate</name>
    </ligand>
</feature>
<comment type="catalytic activity">
    <reaction evidence="7 8">
        <text>N-acetyl-D-glucosamine 6-phosphate + H2O = D-glucosamine 6-phosphate + acetate</text>
        <dbReference type="Rhea" id="RHEA:22936"/>
        <dbReference type="ChEBI" id="CHEBI:15377"/>
        <dbReference type="ChEBI" id="CHEBI:30089"/>
        <dbReference type="ChEBI" id="CHEBI:57513"/>
        <dbReference type="ChEBI" id="CHEBI:58725"/>
        <dbReference type="EC" id="3.5.1.25"/>
    </reaction>
</comment>
<dbReference type="GO" id="GO:0006046">
    <property type="term" value="P:N-acetylglucosamine catabolic process"/>
    <property type="evidence" value="ECO:0007669"/>
    <property type="project" value="TreeGrafter"/>
</dbReference>
<evidence type="ECO:0000256" key="1">
    <source>
        <dbReference type="ARBA" id="ARBA00010716"/>
    </source>
</evidence>
<keyword evidence="5 8" id="KW-0378">Hydrolase</keyword>
<evidence type="ECO:0000256" key="2">
    <source>
        <dbReference type="ARBA" id="ARBA00011899"/>
    </source>
</evidence>
<evidence type="ECO:0000256" key="11">
    <source>
        <dbReference type="PIRSR" id="PIRSR038994-3"/>
    </source>
</evidence>
<proteinExistence type="inferred from homology"/>
<dbReference type="KEGG" id="dpte:113796083"/>
<feature type="binding site" evidence="11">
    <location>
        <position position="178"/>
    </location>
    <ligand>
        <name>Zn(2+)</name>
        <dbReference type="ChEBI" id="CHEBI:29105"/>
    </ligand>
</feature>
<dbReference type="Gene3D" id="2.30.40.10">
    <property type="entry name" value="Urease, subunit C, domain 1"/>
    <property type="match status" value="1"/>
</dbReference>
<dbReference type="PIRSF" id="PIRSF038994">
    <property type="entry name" value="NagA"/>
    <property type="match status" value="1"/>
</dbReference>
<dbReference type="AlphaFoldDB" id="A0A6P6Y9J7"/>
<feature type="binding site" evidence="10">
    <location>
        <position position="189"/>
    </location>
    <ligand>
        <name>substrate</name>
    </ligand>
</feature>
<accession>A0A6P6Y9J7</accession>
<keyword evidence="13" id="KW-1185">Reference proteome</keyword>
<gene>
    <name evidence="14" type="primary">LOC113796083</name>
</gene>
<organism evidence="13 14">
    <name type="scientific">Dermatophagoides pteronyssinus</name>
    <name type="common">European house dust mite</name>
    <dbReference type="NCBI Taxonomy" id="6956"/>
    <lineage>
        <taxon>Eukaryota</taxon>
        <taxon>Metazoa</taxon>
        <taxon>Ecdysozoa</taxon>
        <taxon>Arthropoda</taxon>
        <taxon>Chelicerata</taxon>
        <taxon>Arachnida</taxon>
        <taxon>Acari</taxon>
        <taxon>Acariformes</taxon>
        <taxon>Sarcoptiformes</taxon>
        <taxon>Astigmata</taxon>
        <taxon>Psoroptidia</taxon>
        <taxon>Analgoidea</taxon>
        <taxon>Pyroglyphidae</taxon>
        <taxon>Dermatophagoidinae</taxon>
        <taxon>Dermatophagoides</taxon>
    </lineage>
</organism>
<dbReference type="InParanoid" id="A0A6P6Y9J7"/>
<feature type="binding site" evidence="10">
    <location>
        <position position="227"/>
    </location>
    <ligand>
        <name>substrate</name>
    </ligand>
</feature>
<dbReference type="PANTHER" id="PTHR11113">
    <property type="entry name" value="N-ACETYLGLUCOSAMINE-6-PHOSPHATE DEACETYLASE"/>
    <property type="match status" value="1"/>
</dbReference>
<feature type="binding site" evidence="11">
    <location>
        <position position="80"/>
    </location>
    <ligand>
        <name>Zn(2+)</name>
        <dbReference type="ChEBI" id="CHEBI:29105"/>
    </ligand>
</feature>
<evidence type="ECO:0000256" key="7">
    <source>
        <dbReference type="ARBA" id="ARBA00047647"/>
    </source>
</evidence>
<dbReference type="InterPro" id="IPR032466">
    <property type="entry name" value="Metal_Hydrolase"/>
</dbReference>
<evidence type="ECO:0000256" key="4">
    <source>
        <dbReference type="ARBA" id="ARBA00022723"/>
    </source>
</evidence>
<evidence type="ECO:0000256" key="9">
    <source>
        <dbReference type="PIRSR" id="PIRSR038994-1"/>
    </source>
</evidence>
<evidence type="ECO:0000256" key="6">
    <source>
        <dbReference type="ARBA" id="ARBA00023277"/>
    </source>
</evidence>
<reference evidence="14" key="1">
    <citation type="submission" date="2025-08" db="UniProtKB">
        <authorList>
            <consortium name="RefSeq"/>
        </authorList>
    </citation>
    <scope>IDENTIFICATION</scope>
    <source>
        <strain evidence="14">Airmid</strain>
    </source>
</reference>
<evidence type="ECO:0000313" key="14">
    <source>
        <dbReference type="RefSeq" id="XP_027202128.1"/>
    </source>
</evidence>
<protein>
    <recommendedName>
        <fullName evidence="3 8">N-acetylglucosamine-6-phosphate deacetylase</fullName>
        <ecNumber evidence="2 8">3.5.1.25</ecNumber>
    </recommendedName>
</protein>
<evidence type="ECO:0000256" key="8">
    <source>
        <dbReference type="PIRNR" id="PIRNR038994"/>
    </source>
</evidence>
<evidence type="ECO:0000256" key="5">
    <source>
        <dbReference type="ARBA" id="ARBA00022801"/>
    </source>
</evidence>
<dbReference type="Proteomes" id="UP000515146">
    <property type="component" value="Unplaced"/>
</dbReference>
<dbReference type="GO" id="GO:0046872">
    <property type="term" value="F:metal ion binding"/>
    <property type="evidence" value="ECO:0007669"/>
    <property type="project" value="UniProtKB-KW"/>
</dbReference>
<dbReference type="InterPro" id="IPR006680">
    <property type="entry name" value="Amidohydro-rel"/>
</dbReference>
<dbReference type="OrthoDB" id="10264777at2759"/>
<feature type="binding site" evidence="10">
    <location>
        <begin position="181"/>
        <end position="182"/>
    </location>
    <ligand>
        <name>substrate</name>
    </ligand>
</feature>
<dbReference type="Gene3D" id="3.20.20.140">
    <property type="entry name" value="Metal-dependent hydrolases"/>
    <property type="match status" value="1"/>
</dbReference>
<dbReference type="InterPro" id="IPR011059">
    <property type="entry name" value="Metal-dep_hydrolase_composite"/>
</dbReference>
<sequence length="372" mass="40586">MDGLIDTQINGGFGIDFTSSINVQEDISVFRKKIVEHGVTSIVPTVISSKSENYKRLLQYNWIEQGNADVGATLLGLHLEGPFLSPEKKGCHSASNIVPIPSFKKGEEQKEALDLLKLVYGLDWSQISIVTLDASNDSFLHLLKNLQRHGIIVSIGHTTATTKQISRAIDEGATYLTHLMNANSPITARSTSVAGVVRLLNYFRCDQGVIIEQPMPFFYGLISDGLHVSDINLKLLYKCYPKGCVLVSDAIKAMSSKEKNTTLGDLNINIIDAEIPAAYIVNTTTLAGSVQNLFGCLLYMIKTNKHVPVHEVIECATSHPAELLGLKNVKGTLSSGADADFIIVSQDSETGSYTVDETWIQGNKAWAKTECI</sequence>
<evidence type="ECO:0000256" key="10">
    <source>
        <dbReference type="PIRSR" id="PIRSR038994-2"/>
    </source>
</evidence>
<dbReference type="GO" id="GO:0008448">
    <property type="term" value="F:N-acetylglucosamine-6-phosphate deacetylase activity"/>
    <property type="evidence" value="ECO:0007669"/>
    <property type="project" value="UniProtKB-UniRule"/>
</dbReference>
<dbReference type="InterPro" id="IPR003764">
    <property type="entry name" value="GlcNAc_6-P_deAcase"/>
</dbReference>
<name>A0A6P6Y9J7_DERPT</name>
<feature type="binding site" evidence="10">
    <location>
        <begin position="286"/>
        <end position="288"/>
    </location>
    <ligand>
        <name>substrate</name>
    </ligand>
</feature>
<comment type="similarity">
    <text evidence="1 8">Belongs to the metallo-dependent hydrolases superfamily. NagA family.</text>
</comment>
<evidence type="ECO:0000313" key="13">
    <source>
        <dbReference type="Proteomes" id="UP000515146"/>
    </source>
</evidence>
<evidence type="ECO:0000259" key="12">
    <source>
        <dbReference type="Pfam" id="PF01979"/>
    </source>
</evidence>
<keyword evidence="6 8" id="KW-0119">Carbohydrate metabolism</keyword>
<dbReference type="SUPFAM" id="SSF51556">
    <property type="entry name" value="Metallo-dependent hydrolases"/>
    <property type="match status" value="1"/>
</dbReference>
<dbReference type="Pfam" id="PF01979">
    <property type="entry name" value="Amidohydro_1"/>
    <property type="match status" value="1"/>
</dbReference>
<keyword evidence="4 11" id="KW-0479">Metal-binding</keyword>
<dbReference type="EC" id="3.5.1.25" evidence="2 8"/>
<feature type="binding site" evidence="11">
    <location>
        <position position="157"/>
    </location>
    <ligand>
        <name>Zn(2+)</name>
        <dbReference type="ChEBI" id="CHEBI:29105"/>
    </ligand>
</feature>
<feature type="domain" description="Amidohydrolase-related" evidence="12">
    <location>
        <begin position="3"/>
        <end position="363"/>
    </location>
</feature>
<dbReference type="PANTHER" id="PTHR11113:SF14">
    <property type="entry name" value="N-ACETYLGLUCOSAMINE-6-PHOSPHATE DEACETYLASE"/>
    <property type="match status" value="1"/>
</dbReference>
<comment type="cofactor">
    <cofactor evidence="11">
        <name>a divalent metal cation</name>
        <dbReference type="ChEBI" id="CHEBI:60240"/>
    </cofactor>
    <text evidence="11">Binds 1 divalent metal cation per subunit.</text>
</comment>
<feature type="active site" description="Proton donor/acceptor" evidence="9">
    <location>
        <position position="249"/>
    </location>
</feature>
<dbReference type="RefSeq" id="XP_027202128.1">
    <property type="nucleotide sequence ID" value="XM_027346327.1"/>
</dbReference>
<evidence type="ECO:0000256" key="3">
    <source>
        <dbReference type="ARBA" id="ARBA00018029"/>
    </source>
</evidence>